<proteinExistence type="predicted"/>
<reference evidence="2 3" key="1">
    <citation type="journal article" date="2015" name="Infect. Genet. Evol.">
        <title>Genomic sequences of six botulinum neurotoxin-producing strains representing three clostridial species illustrate the mobility and diversity of botulinum neurotoxin genes.</title>
        <authorList>
            <person name="Smith T.J."/>
            <person name="Hill K.K."/>
            <person name="Xie G."/>
            <person name="Foley B.T."/>
            <person name="Williamson C.H."/>
            <person name="Foster J.T."/>
            <person name="Johnson S.L."/>
            <person name="Chertkov O."/>
            <person name="Teshima H."/>
            <person name="Gibbons H.S."/>
            <person name="Johnsky L.A."/>
            <person name="Karavis M.A."/>
            <person name="Smith L.A."/>
        </authorList>
    </citation>
    <scope>NUCLEOTIDE SEQUENCE [LARGE SCALE GENOMIC DNA]</scope>
    <source>
        <strain evidence="2 3">CDC 2741</strain>
    </source>
</reference>
<organism evidence="2 3">
    <name type="scientific">Clostridium argentinense CDC 2741</name>
    <dbReference type="NCBI Taxonomy" id="1418104"/>
    <lineage>
        <taxon>Bacteria</taxon>
        <taxon>Bacillati</taxon>
        <taxon>Bacillota</taxon>
        <taxon>Clostridia</taxon>
        <taxon>Eubacteriales</taxon>
        <taxon>Clostridiaceae</taxon>
        <taxon>Clostridium</taxon>
    </lineage>
</organism>
<feature type="domain" description="DUF4130" evidence="1">
    <location>
        <begin position="84"/>
        <end position="245"/>
    </location>
</feature>
<evidence type="ECO:0000313" key="3">
    <source>
        <dbReference type="Proteomes" id="UP000031366"/>
    </source>
</evidence>
<dbReference type="RefSeq" id="WP_039636800.1">
    <property type="nucleotide sequence ID" value="NZ_AYSO01000020.1"/>
</dbReference>
<dbReference type="InterPro" id="IPR025404">
    <property type="entry name" value="DUF4130"/>
</dbReference>
<accession>A0A0C1QU79</accession>
<dbReference type="STRING" id="29341.RSJ17_06515"/>
<dbReference type="Pfam" id="PF13566">
    <property type="entry name" value="DUF4130"/>
    <property type="match status" value="1"/>
</dbReference>
<comment type="caution">
    <text evidence="2">The sequence shown here is derived from an EMBL/GenBank/DDBJ whole genome shotgun (WGS) entry which is preliminary data.</text>
</comment>
<sequence length="247" mass="29332">MIVYIFDGSFEGYLTSIYESYYNNKKPNSIITKANYEPNLIDEFINIYTNYEKANKVYKSMNEKFSYEVIKNIIYCFLSSYSNTHTLLYKYIRLAFKLGNEIELHLHNEIVMEVVKIVRRVNGESHSMLGFVRFKKIGDNHYYSAIEPDHNILTLIAPHFSSRFSNENFIIHDLKRNSAIINKNNTWSIDVLTKEDGKIFLNAKDEGEYEALWKNYFNSTSISSRENLKLQRQHMPIRYWKHLTEKL</sequence>
<dbReference type="NCBIfam" id="TIGR03915">
    <property type="entry name" value="SAM_7_link_chp"/>
    <property type="match status" value="1"/>
</dbReference>
<dbReference type="InterPro" id="IPR023875">
    <property type="entry name" value="DNA_repair_put"/>
</dbReference>
<dbReference type="AlphaFoldDB" id="A0A0C1QU79"/>
<evidence type="ECO:0000313" key="2">
    <source>
        <dbReference type="EMBL" id="KIE44572.1"/>
    </source>
</evidence>
<dbReference type="Proteomes" id="UP000031366">
    <property type="component" value="Unassembled WGS sequence"/>
</dbReference>
<evidence type="ECO:0000259" key="1">
    <source>
        <dbReference type="Pfam" id="PF13566"/>
    </source>
</evidence>
<dbReference type="OrthoDB" id="5290748at2"/>
<gene>
    <name evidence="2" type="ORF">U732_743</name>
</gene>
<protein>
    <submittedName>
        <fullName evidence="2">Putative DNA metabolism protein</fullName>
    </submittedName>
</protein>
<keyword evidence="3" id="KW-1185">Reference proteome</keyword>
<name>A0A0C1QU79_9CLOT</name>
<dbReference type="EMBL" id="AYSO01000020">
    <property type="protein sequence ID" value="KIE44572.1"/>
    <property type="molecule type" value="Genomic_DNA"/>
</dbReference>